<dbReference type="RefSeq" id="WP_076032720.1">
    <property type="nucleotide sequence ID" value="NZ_BKPF01000008.1"/>
</dbReference>
<name>A0A1P8EI02_9GAMM</name>
<sequence>MNYKILSTLLAGGILVLSGCATTPSATNAIMLANNQYEVTGIGKSNLIAKNNAVAAANKTCARSTPVIVDEKTEYNGVLKGVVDEQTGKIVEAAAGVIGTLAGKNASLAKDDDYQTTLKFYCKSN</sequence>
<dbReference type="Proteomes" id="UP000185674">
    <property type="component" value="Chromosome"/>
</dbReference>
<feature type="signal peptide" evidence="1">
    <location>
        <begin position="1"/>
        <end position="21"/>
    </location>
</feature>
<accession>A0A1P8EI02</accession>
<dbReference type="eggNOG" id="ENOG5032YAE">
    <property type="taxonomic scope" value="Bacteria"/>
</dbReference>
<reference evidence="2 3" key="1">
    <citation type="submission" date="2016-08" db="EMBL/GenBank/DDBJ databases">
        <title>Complete genome sequence of Acinetobacter baylyi strain GFJ2.</title>
        <authorList>
            <person name="Tabata M."/>
            <person name="Kuboki S."/>
            <person name="Gibu N."/>
            <person name="Kinouchi Y."/>
            <person name="Vangnai A."/>
            <person name="Kasai D."/>
            <person name="Fukuda M."/>
        </authorList>
    </citation>
    <scope>NUCLEOTIDE SEQUENCE [LARGE SCALE GENOMIC DNA]</scope>
    <source>
        <strain evidence="2 3">GFJ2</strain>
    </source>
</reference>
<evidence type="ECO:0000313" key="2">
    <source>
        <dbReference type="EMBL" id="APV35844.1"/>
    </source>
</evidence>
<dbReference type="KEGG" id="asol:BEN76_07365"/>
<feature type="chain" id="PRO_5012456110" evidence="1">
    <location>
        <begin position="22"/>
        <end position="125"/>
    </location>
</feature>
<evidence type="ECO:0000256" key="1">
    <source>
        <dbReference type="SAM" id="SignalP"/>
    </source>
</evidence>
<dbReference type="STRING" id="487316.BEN76_07365"/>
<proteinExistence type="predicted"/>
<dbReference type="AlphaFoldDB" id="A0A1P8EI02"/>
<protein>
    <submittedName>
        <fullName evidence="2">Uncharacterized protein</fullName>
    </submittedName>
</protein>
<gene>
    <name evidence="2" type="ORF">BEN76_07365</name>
</gene>
<dbReference type="EMBL" id="CP016896">
    <property type="protein sequence ID" value="APV35844.1"/>
    <property type="molecule type" value="Genomic_DNA"/>
</dbReference>
<dbReference type="PROSITE" id="PS51257">
    <property type="entry name" value="PROKAR_LIPOPROTEIN"/>
    <property type="match status" value="1"/>
</dbReference>
<keyword evidence="1" id="KW-0732">Signal</keyword>
<organism evidence="2 3">
    <name type="scientific">Acinetobacter soli</name>
    <dbReference type="NCBI Taxonomy" id="487316"/>
    <lineage>
        <taxon>Bacteria</taxon>
        <taxon>Pseudomonadati</taxon>
        <taxon>Pseudomonadota</taxon>
        <taxon>Gammaproteobacteria</taxon>
        <taxon>Moraxellales</taxon>
        <taxon>Moraxellaceae</taxon>
        <taxon>Acinetobacter</taxon>
    </lineage>
</organism>
<evidence type="ECO:0000313" key="3">
    <source>
        <dbReference type="Proteomes" id="UP000185674"/>
    </source>
</evidence>